<dbReference type="Pfam" id="PF00557">
    <property type="entry name" value="Peptidase_M24"/>
    <property type="match status" value="1"/>
</dbReference>
<dbReference type="Gene3D" id="3.90.230.10">
    <property type="entry name" value="Creatinase/methionine aminopeptidase superfamily"/>
    <property type="match status" value="1"/>
</dbReference>
<accession>A0ABN2UZD2</accession>
<protein>
    <submittedName>
        <fullName evidence="2">M24 family metallopeptidase</fullName>
    </submittedName>
</protein>
<proteinExistence type="predicted"/>
<evidence type="ECO:0000313" key="2">
    <source>
        <dbReference type="EMBL" id="GAA2045877.1"/>
    </source>
</evidence>
<dbReference type="Gene3D" id="3.40.350.10">
    <property type="entry name" value="Creatinase/prolidase N-terminal domain"/>
    <property type="match status" value="1"/>
</dbReference>
<dbReference type="PANTHER" id="PTHR46112:SF2">
    <property type="entry name" value="XAA-PRO AMINOPEPTIDASE P-RELATED"/>
    <property type="match status" value="1"/>
</dbReference>
<evidence type="ECO:0000259" key="1">
    <source>
        <dbReference type="Pfam" id="PF00557"/>
    </source>
</evidence>
<dbReference type="CDD" id="cd01066">
    <property type="entry name" value="APP_MetAP"/>
    <property type="match status" value="1"/>
</dbReference>
<dbReference type="Proteomes" id="UP001501196">
    <property type="component" value="Unassembled WGS sequence"/>
</dbReference>
<dbReference type="PANTHER" id="PTHR46112">
    <property type="entry name" value="AMINOPEPTIDASE"/>
    <property type="match status" value="1"/>
</dbReference>
<comment type="caution">
    <text evidence="2">The sequence shown here is derived from an EMBL/GenBank/DDBJ whole genome shotgun (WGS) entry which is preliminary data.</text>
</comment>
<dbReference type="InterPro" id="IPR036005">
    <property type="entry name" value="Creatinase/aminopeptidase-like"/>
</dbReference>
<dbReference type="InterPro" id="IPR000994">
    <property type="entry name" value="Pept_M24"/>
</dbReference>
<feature type="domain" description="Peptidase M24" evidence="1">
    <location>
        <begin position="214"/>
        <end position="421"/>
    </location>
</feature>
<gene>
    <name evidence="2" type="ORF">GCM10009819_36840</name>
</gene>
<reference evidence="2 3" key="1">
    <citation type="journal article" date="2019" name="Int. J. Syst. Evol. Microbiol.">
        <title>The Global Catalogue of Microorganisms (GCM) 10K type strain sequencing project: providing services to taxonomists for standard genome sequencing and annotation.</title>
        <authorList>
            <consortium name="The Broad Institute Genomics Platform"/>
            <consortium name="The Broad Institute Genome Sequencing Center for Infectious Disease"/>
            <person name="Wu L."/>
            <person name="Ma J."/>
        </authorList>
    </citation>
    <scope>NUCLEOTIDE SEQUENCE [LARGE SCALE GENOMIC DNA]</scope>
    <source>
        <strain evidence="2 3">JCM 15672</strain>
    </source>
</reference>
<dbReference type="RefSeq" id="WP_344378657.1">
    <property type="nucleotide sequence ID" value="NZ_BAAAPW010000008.1"/>
</dbReference>
<evidence type="ECO:0000313" key="3">
    <source>
        <dbReference type="Proteomes" id="UP001501196"/>
    </source>
</evidence>
<sequence>MTGHAHGAGAHGAPASARFARPSARPAGVRPLGAPGQNGVDYEHRVDFDRLRRYRLDRAKAALEASECGAFLLFDFYNIRYTTQTWIGGALGDKMIRYALLMRGHDPILWDFGSAVRHHQLYSGWVPEENYRAGFLGFKGAVAPEGGAGLMRDAVSEIRSLLAGAGLADAPVGIDLVEPPFLFELERQGIRVADAQQAMLDARVIKNQDEVMLLNQAAAMVDGVYQDIAEALKPGVRENEIVALANKRLYEYGSDQVEAVNAISGERCNPHPHNFTDRIIRPGDQAFFDIIHSFNGYRTCYYRTFGVGWATESQRDAYKQAREWMDVALDAIRPGVGSDDVAKVLPRATDFGFDNELAAFGLQFAHGLGLGLHERPIISRLNSLKDPVELQAGMVFAMETYCPASDGISAARIEEEVVVTDYGIEVLTRFPAQELFVANPYSS</sequence>
<dbReference type="InterPro" id="IPR050659">
    <property type="entry name" value="Peptidase_M24B"/>
</dbReference>
<dbReference type="InterPro" id="IPR029149">
    <property type="entry name" value="Creatin/AminoP/Spt16_N"/>
</dbReference>
<dbReference type="SUPFAM" id="SSF55920">
    <property type="entry name" value="Creatinase/aminopeptidase"/>
    <property type="match status" value="1"/>
</dbReference>
<name>A0ABN2UZD2_9MICO</name>
<keyword evidence="3" id="KW-1185">Reference proteome</keyword>
<dbReference type="EMBL" id="BAAAPW010000008">
    <property type="protein sequence ID" value="GAA2045877.1"/>
    <property type="molecule type" value="Genomic_DNA"/>
</dbReference>
<organism evidence="2 3">
    <name type="scientific">Agromyces tropicus</name>
    <dbReference type="NCBI Taxonomy" id="555371"/>
    <lineage>
        <taxon>Bacteria</taxon>
        <taxon>Bacillati</taxon>
        <taxon>Actinomycetota</taxon>
        <taxon>Actinomycetes</taxon>
        <taxon>Micrococcales</taxon>
        <taxon>Microbacteriaceae</taxon>
        <taxon>Agromyces</taxon>
    </lineage>
</organism>